<protein>
    <submittedName>
        <fullName evidence="1">Uncharacterized protein</fullName>
    </submittedName>
</protein>
<proteinExistence type="predicted"/>
<sequence length="118" mass="12527">MLHAVADRLTGYQGLRPLDHFTDDAGVLAFTRGPTRSARNEGDTVTEVGRLTEIPALLPDAPVRDPSRTATWASALDRFAGTVGREVAWAVTGSALHGVRWSRATSTSSRTAGARGDP</sequence>
<keyword evidence="2" id="KW-1185">Reference proteome</keyword>
<reference evidence="1 2" key="1">
    <citation type="submission" date="2021-01" db="EMBL/GenBank/DDBJ databases">
        <title>Whole genome shotgun sequence of Verrucosispora andamanensis NBRC 109075.</title>
        <authorList>
            <person name="Komaki H."/>
            <person name="Tamura T."/>
        </authorList>
    </citation>
    <scope>NUCLEOTIDE SEQUENCE [LARGE SCALE GENOMIC DNA]</scope>
    <source>
        <strain evidence="1 2">NBRC 109075</strain>
    </source>
</reference>
<dbReference type="RefSeq" id="WP_204015624.1">
    <property type="nucleotide sequence ID" value="NZ_BOOZ01000086.1"/>
</dbReference>
<comment type="caution">
    <text evidence="1">The sequence shown here is derived from an EMBL/GenBank/DDBJ whole genome shotgun (WGS) entry which is preliminary data.</text>
</comment>
<dbReference type="Proteomes" id="UP000647017">
    <property type="component" value="Unassembled WGS sequence"/>
</dbReference>
<gene>
    <name evidence="1" type="ORF">Van01_64100</name>
</gene>
<evidence type="ECO:0000313" key="1">
    <source>
        <dbReference type="EMBL" id="GIJ13196.1"/>
    </source>
</evidence>
<name>A0ABQ4I5L9_9ACTN</name>
<evidence type="ECO:0000313" key="2">
    <source>
        <dbReference type="Proteomes" id="UP000647017"/>
    </source>
</evidence>
<organism evidence="1 2">
    <name type="scientific">Micromonospora andamanensis</name>
    <dbReference type="NCBI Taxonomy" id="1287068"/>
    <lineage>
        <taxon>Bacteria</taxon>
        <taxon>Bacillati</taxon>
        <taxon>Actinomycetota</taxon>
        <taxon>Actinomycetes</taxon>
        <taxon>Micromonosporales</taxon>
        <taxon>Micromonosporaceae</taxon>
        <taxon>Micromonospora</taxon>
    </lineage>
</organism>
<accession>A0ABQ4I5L9</accession>
<dbReference type="EMBL" id="BOOZ01000086">
    <property type="protein sequence ID" value="GIJ13196.1"/>
    <property type="molecule type" value="Genomic_DNA"/>
</dbReference>